<reference evidence="2" key="1">
    <citation type="journal article" date="2018" name="Front. Microbiol.">
        <title>Genome-Based Analysis Reveals the Taxonomy and Diversity of the Family Idiomarinaceae.</title>
        <authorList>
            <person name="Liu Y."/>
            <person name="Lai Q."/>
            <person name="Shao Z."/>
        </authorList>
    </citation>
    <scope>NUCLEOTIDE SEQUENCE [LARGE SCALE GENOMIC DNA]</scope>
    <source>
        <strain evidence="2">BH195</strain>
    </source>
</reference>
<keyword evidence="2" id="KW-1185">Reference proteome</keyword>
<dbReference type="AlphaFoldDB" id="A0A432XT79"/>
<gene>
    <name evidence="1" type="ORF">CWI69_09755</name>
</gene>
<evidence type="ECO:0000313" key="1">
    <source>
        <dbReference type="EMBL" id="RUO51919.1"/>
    </source>
</evidence>
<sequence length="193" mass="21465">MQPLLRNVFFVLAIVSLLFVGANSEAQVYRKVLEDGTVVYTDQKQEGAERININTVTSDFAPVTRTEPELTPQEAAEANEEVSADVEIVRPTHEETIRDNLGRLNVVWAESVRNVRGRVSFELYVDGQMSYQGTARSVSLEGLNRGEHRLHVRMYSEQGAELARSDTTVIYMHQASILNPALNNTQGGTSGQN</sequence>
<comment type="caution">
    <text evidence="1">The sequence shown here is derived from an EMBL/GenBank/DDBJ whole genome shotgun (WGS) entry which is preliminary data.</text>
</comment>
<name>A0A432XT79_9GAMM</name>
<accession>A0A432XT79</accession>
<evidence type="ECO:0000313" key="2">
    <source>
        <dbReference type="Proteomes" id="UP000287198"/>
    </source>
</evidence>
<organism evidence="1 2">
    <name type="scientific">Pseudidiomarina halophila</name>
    <dbReference type="NCBI Taxonomy" id="1449799"/>
    <lineage>
        <taxon>Bacteria</taxon>
        <taxon>Pseudomonadati</taxon>
        <taxon>Pseudomonadota</taxon>
        <taxon>Gammaproteobacteria</taxon>
        <taxon>Alteromonadales</taxon>
        <taxon>Idiomarinaceae</taxon>
        <taxon>Pseudidiomarina</taxon>
    </lineage>
</organism>
<proteinExistence type="predicted"/>
<dbReference type="Proteomes" id="UP000287198">
    <property type="component" value="Unassembled WGS sequence"/>
</dbReference>
<dbReference type="OrthoDB" id="7062774at2"/>
<protein>
    <submittedName>
        <fullName evidence="1">Uncharacterized protein</fullName>
    </submittedName>
</protein>
<dbReference type="RefSeq" id="WP_126764023.1">
    <property type="nucleotide sequence ID" value="NZ_JBHLTZ010000010.1"/>
</dbReference>
<dbReference type="EMBL" id="PIPW01000003">
    <property type="protein sequence ID" value="RUO51919.1"/>
    <property type="molecule type" value="Genomic_DNA"/>
</dbReference>